<dbReference type="PANTHER" id="PTHR30055:SF234">
    <property type="entry name" value="HTH-TYPE TRANSCRIPTIONAL REGULATOR BETI"/>
    <property type="match status" value="1"/>
</dbReference>
<name>A0A1M7PLI4_9ACTN</name>
<dbReference type="InterPro" id="IPR050109">
    <property type="entry name" value="HTH-type_TetR-like_transc_reg"/>
</dbReference>
<proteinExistence type="predicted"/>
<feature type="DNA-binding region" description="H-T-H motif" evidence="4">
    <location>
        <begin position="41"/>
        <end position="60"/>
    </location>
</feature>
<dbReference type="InterPro" id="IPR009057">
    <property type="entry name" value="Homeodomain-like_sf"/>
</dbReference>
<evidence type="ECO:0000256" key="4">
    <source>
        <dbReference type="PROSITE-ProRule" id="PRU00335"/>
    </source>
</evidence>
<dbReference type="PRINTS" id="PR00455">
    <property type="entry name" value="HTHTETR"/>
</dbReference>
<keyword evidence="2 4" id="KW-0238">DNA-binding</keyword>
<evidence type="ECO:0000256" key="1">
    <source>
        <dbReference type="ARBA" id="ARBA00023015"/>
    </source>
</evidence>
<dbReference type="PANTHER" id="PTHR30055">
    <property type="entry name" value="HTH-TYPE TRANSCRIPTIONAL REGULATOR RUTR"/>
    <property type="match status" value="1"/>
</dbReference>
<organism evidence="6 7">
    <name type="scientific">Cryptosporangium aurantiacum</name>
    <dbReference type="NCBI Taxonomy" id="134849"/>
    <lineage>
        <taxon>Bacteria</taxon>
        <taxon>Bacillati</taxon>
        <taxon>Actinomycetota</taxon>
        <taxon>Actinomycetes</taxon>
        <taxon>Cryptosporangiales</taxon>
        <taxon>Cryptosporangiaceae</taxon>
        <taxon>Cryptosporangium</taxon>
    </lineage>
</organism>
<accession>A0A1M7PLI4</accession>
<dbReference type="GO" id="GO:0003700">
    <property type="term" value="F:DNA-binding transcription factor activity"/>
    <property type="evidence" value="ECO:0007669"/>
    <property type="project" value="TreeGrafter"/>
</dbReference>
<feature type="DNA-binding region" description="H-T-H motif" evidence="4">
    <location>
        <begin position="273"/>
        <end position="292"/>
    </location>
</feature>
<dbReference type="SUPFAM" id="SSF46689">
    <property type="entry name" value="Homeodomain-like"/>
    <property type="match status" value="2"/>
</dbReference>
<dbReference type="Gene3D" id="1.10.357.10">
    <property type="entry name" value="Tetracycline Repressor, domain 2"/>
    <property type="match status" value="2"/>
</dbReference>
<protein>
    <submittedName>
        <fullName evidence="6">Transcriptional regulator, TetR family</fullName>
    </submittedName>
</protein>
<dbReference type="GO" id="GO:0000976">
    <property type="term" value="F:transcription cis-regulatory region binding"/>
    <property type="evidence" value="ECO:0007669"/>
    <property type="project" value="TreeGrafter"/>
</dbReference>
<dbReference type="GO" id="GO:0045892">
    <property type="term" value="P:negative regulation of DNA-templated transcription"/>
    <property type="evidence" value="ECO:0007669"/>
    <property type="project" value="UniProtKB-ARBA"/>
</dbReference>
<evidence type="ECO:0000259" key="5">
    <source>
        <dbReference type="PROSITE" id="PS50977"/>
    </source>
</evidence>
<sequence length="441" mass="48330">MRRDGYWPSSPVVGQRGAQTRGRIVEAALRQFEAEGFHGTSVDSIAKGAATSRATVYQYFESKEQIFVELLEECGAALSRVVRRLGPLGPTAEGFDNLHWWLGEWAWVYDKYATMFVQWTNVDAPGTSTRPLVMGFVSNYNARIAERLTSSGVEGMSPDDAALALTSLVHRFNFFRHRQHDPMPDVEEAIDGLAVLMQLMLFPDTPPDAFGTLPQLDGGARRRRATISVVPAPAPPRAAPPVAELSRRAAATVDQILAAGTRLLAERGYHATGVDDLVAAAGFARATFYKYFDDKLDLLRRLSADAGAAATVLIERLASLNLEDGSDDALRAWLEEFVPFHRRYLGVFRVWAEGNLTDPDLLDAAVRSNAAMRDACLRLLRQVERPYPLDLDVAAAVFLAALDRLPEAVDERGEPASDADVVALMLAVLRRGLLNGAVAPR</sequence>
<evidence type="ECO:0000313" key="6">
    <source>
        <dbReference type="EMBL" id="SHN18005.1"/>
    </source>
</evidence>
<feature type="domain" description="HTH tetR-type" evidence="5">
    <location>
        <begin position="250"/>
        <end position="310"/>
    </location>
</feature>
<dbReference type="AlphaFoldDB" id="A0A1M7PLI4"/>
<dbReference type="Gene3D" id="1.10.10.60">
    <property type="entry name" value="Homeodomain-like"/>
    <property type="match status" value="1"/>
</dbReference>
<dbReference type="PROSITE" id="PS50977">
    <property type="entry name" value="HTH_TETR_2"/>
    <property type="match status" value="2"/>
</dbReference>
<evidence type="ECO:0000256" key="3">
    <source>
        <dbReference type="ARBA" id="ARBA00023163"/>
    </source>
</evidence>
<keyword evidence="1" id="KW-0805">Transcription regulation</keyword>
<keyword evidence="3" id="KW-0804">Transcription</keyword>
<dbReference type="STRING" id="134849.SAMN05443668_103468"/>
<dbReference type="Pfam" id="PF00440">
    <property type="entry name" value="TetR_N"/>
    <property type="match status" value="2"/>
</dbReference>
<evidence type="ECO:0000313" key="7">
    <source>
        <dbReference type="Proteomes" id="UP000184440"/>
    </source>
</evidence>
<keyword evidence="7" id="KW-1185">Reference proteome</keyword>
<reference evidence="6 7" key="1">
    <citation type="submission" date="2016-11" db="EMBL/GenBank/DDBJ databases">
        <authorList>
            <person name="Jaros S."/>
            <person name="Januszkiewicz K."/>
            <person name="Wedrychowicz H."/>
        </authorList>
    </citation>
    <scope>NUCLEOTIDE SEQUENCE [LARGE SCALE GENOMIC DNA]</scope>
    <source>
        <strain evidence="6 7">DSM 46144</strain>
    </source>
</reference>
<feature type="domain" description="HTH tetR-type" evidence="5">
    <location>
        <begin position="18"/>
        <end position="78"/>
    </location>
</feature>
<dbReference type="EMBL" id="FRCS01000003">
    <property type="protein sequence ID" value="SHN18005.1"/>
    <property type="molecule type" value="Genomic_DNA"/>
</dbReference>
<dbReference type="InterPro" id="IPR001647">
    <property type="entry name" value="HTH_TetR"/>
</dbReference>
<evidence type="ECO:0000256" key="2">
    <source>
        <dbReference type="ARBA" id="ARBA00023125"/>
    </source>
</evidence>
<dbReference type="FunFam" id="1.10.10.60:FF:000141">
    <property type="entry name" value="TetR family transcriptional regulator"/>
    <property type="match status" value="1"/>
</dbReference>
<gene>
    <name evidence="6" type="ORF">SAMN05443668_103468</name>
</gene>
<dbReference type="Proteomes" id="UP000184440">
    <property type="component" value="Unassembled WGS sequence"/>
</dbReference>